<accession>A0A2C5YIE1</accession>
<reference evidence="2 3" key="1">
    <citation type="submission" date="2017-06" db="EMBL/GenBank/DDBJ databases">
        <title>Ant-infecting Ophiocordyceps genomes reveal a high diversity of potential behavioral manipulation genes and a possible major role for enterotoxins.</title>
        <authorList>
            <person name="De Bekker C."/>
            <person name="Evans H.C."/>
            <person name="Brachmann A."/>
            <person name="Hughes D.P."/>
        </authorList>
    </citation>
    <scope>NUCLEOTIDE SEQUENCE [LARGE SCALE GENOMIC DNA]</scope>
    <source>
        <strain evidence="2 3">Map16</strain>
    </source>
</reference>
<evidence type="ECO:0000256" key="1">
    <source>
        <dbReference type="SAM" id="MobiDB-lite"/>
    </source>
</evidence>
<dbReference type="Proteomes" id="UP000226431">
    <property type="component" value="Unassembled WGS sequence"/>
</dbReference>
<evidence type="ECO:0000313" key="2">
    <source>
        <dbReference type="EMBL" id="PHH68517.1"/>
    </source>
</evidence>
<dbReference type="AlphaFoldDB" id="A0A2C5YIE1"/>
<evidence type="ECO:0000313" key="3">
    <source>
        <dbReference type="Proteomes" id="UP000226431"/>
    </source>
</evidence>
<comment type="caution">
    <text evidence="2">The sequence shown here is derived from an EMBL/GenBank/DDBJ whole genome shotgun (WGS) entry which is preliminary data.</text>
</comment>
<organism evidence="2 3">
    <name type="scientific">Ophiocordyceps camponoti-rufipedis</name>
    <dbReference type="NCBI Taxonomy" id="2004952"/>
    <lineage>
        <taxon>Eukaryota</taxon>
        <taxon>Fungi</taxon>
        <taxon>Dikarya</taxon>
        <taxon>Ascomycota</taxon>
        <taxon>Pezizomycotina</taxon>
        <taxon>Sordariomycetes</taxon>
        <taxon>Hypocreomycetidae</taxon>
        <taxon>Hypocreales</taxon>
        <taxon>Ophiocordycipitaceae</taxon>
        <taxon>Ophiocordyceps</taxon>
    </lineage>
</organism>
<feature type="region of interest" description="Disordered" evidence="1">
    <location>
        <begin position="1"/>
        <end position="37"/>
    </location>
</feature>
<protein>
    <submittedName>
        <fullName evidence="2">Uncharacterized protein</fullName>
    </submittedName>
</protein>
<gene>
    <name evidence="2" type="ORF">CDD80_7460</name>
</gene>
<dbReference type="EMBL" id="NJES01000941">
    <property type="protein sequence ID" value="PHH68517.1"/>
    <property type="molecule type" value="Genomic_DNA"/>
</dbReference>
<proteinExistence type="predicted"/>
<feature type="compositionally biased region" description="Polar residues" evidence="1">
    <location>
        <begin position="1"/>
        <end position="10"/>
    </location>
</feature>
<keyword evidence="3" id="KW-1185">Reference proteome</keyword>
<sequence length="95" mass="10333">MRGSTSSNRNADIAPSRAVQEAPGDPGLTVTQTSDESHATWPVAGSVVLARMAEYRRRPLDFLQELLSGLPLMVFHAAPGNTINPWRLASWFLAT</sequence>
<name>A0A2C5YIE1_9HYPO</name>